<protein>
    <submittedName>
        <fullName evidence="3">Uncharacterized protein</fullName>
    </submittedName>
</protein>
<proteinExistence type="predicted"/>
<sequence length="136" mass="15478">MIVGSPTQSQFSDANQEDSAKRKKRKTNLSNSTLNCFPDLFVEIKINHEDIDYERMYCSSCNAVVVPKTEEEEENGELILKFCRSTKHTVSLDALLGSCSKKRLTYPSPTRWGGWIPVIGNFLEIYNQIVQVVRSN</sequence>
<accession>A0A915E5R2</accession>
<evidence type="ECO:0000313" key="2">
    <source>
        <dbReference type="Proteomes" id="UP000887574"/>
    </source>
</evidence>
<name>A0A915E5R2_9BILA</name>
<keyword evidence="2" id="KW-1185">Reference proteome</keyword>
<feature type="compositionally biased region" description="Polar residues" evidence="1">
    <location>
        <begin position="1"/>
        <end position="14"/>
    </location>
</feature>
<evidence type="ECO:0000256" key="1">
    <source>
        <dbReference type="SAM" id="MobiDB-lite"/>
    </source>
</evidence>
<dbReference type="AlphaFoldDB" id="A0A915E5R2"/>
<organism evidence="2 3">
    <name type="scientific">Ditylenchus dipsaci</name>
    <dbReference type="NCBI Taxonomy" id="166011"/>
    <lineage>
        <taxon>Eukaryota</taxon>
        <taxon>Metazoa</taxon>
        <taxon>Ecdysozoa</taxon>
        <taxon>Nematoda</taxon>
        <taxon>Chromadorea</taxon>
        <taxon>Rhabditida</taxon>
        <taxon>Tylenchina</taxon>
        <taxon>Tylenchomorpha</taxon>
        <taxon>Sphaerularioidea</taxon>
        <taxon>Anguinidae</taxon>
        <taxon>Anguininae</taxon>
        <taxon>Ditylenchus</taxon>
    </lineage>
</organism>
<dbReference type="Proteomes" id="UP000887574">
    <property type="component" value="Unplaced"/>
</dbReference>
<evidence type="ECO:0000313" key="3">
    <source>
        <dbReference type="WBParaSite" id="jg26772"/>
    </source>
</evidence>
<dbReference type="WBParaSite" id="jg26772">
    <property type="protein sequence ID" value="jg26772"/>
    <property type="gene ID" value="jg26772"/>
</dbReference>
<reference evidence="3" key="1">
    <citation type="submission" date="2022-11" db="UniProtKB">
        <authorList>
            <consortium name="WormBaseParasite"/>
        </authorList>
    </citation>
    <scope>IDENTIFICATION</scope>
</reference>
<feature type="region of interest" description="Disordered" evidence="1">
    <location>
        <begin position="1"/>
        <end position="26"/>
    </location>
</feature>